<sequence length="360" mass="38698">MSVEEVLVRLVNDLGAFALIALGYRAVFKHFAAAWARSVVLGIMFGMGALWAILNSAEVRPGVFVDARCVMIALAGPFGGPVSTVLAAALASLYRLWLGGAGAYTGTANIIVTAIIGIVSAHALGIERNVLSRRHLAWLGLASSAGFLTIFALPSEIAWPIFKATFIPVLIANALGVLLLGQFLGRERRSLDRQHELEVEAFVDPLTKLPNRRMLERVVAPMIQRTQDGHGALSVLVIDIDHFKQVNDRYGHDAGDVVLQQVAQIVRRNIRSQDAVARFGGEELIVAMPSTEAAAASAMADRIREIIARETGRNLGVTVSIGVAADRGKQATFKRLFKAADEALYFAKQNGRNQIALAAG</sequence>
<keyword evidence="2" id="KW-1185">Reference proteome</keyword>
<dbReference type="EC" id="2.7.7.65" evidence="1"/>
<protein>
    <submittedName>
        <fullName evidence="1">Diguanylate cyclase</fullName>
        <ecNumber evidence="1">2.7.7.65</ecNumber>
    </submittedName>
</protein>
<accession>A0ACD4NQ98</accession>
<gene>
    <name evidence="1" type="ORF">OXU80_01235</name>
</gene>
<reference evidence="1" key="1">
    <citation type="submission" date="2022-11" db="EMBL/GenBank/DDBJ databases">
        <title>beta-Carotene-producing bacterium, Jeongeuplla avenae sp. nov., alleviates the salt stress of Arabidopsis seedlings.</title>
        <authorList>
            <person name="Jiang L."/>
            <person name="Lee J."/>
        </authorList>
    </citation>
    <scope>NUCLEOTIDE SEQUENCE</scope>
    <source>
        <strain evidence="1">DY_R2A_6</strain>
    </source>
</reference>
<dbReference type="EMBL" id="CP113520">
    <property type="protein sequence ID" value="WAJ28908.1"/>
    <property type="molecule type" value="Genomic_DNA"/>
</dbReference>
<keyword evidence="1" id="KW-0808">Transferase</keyword>
<keyword evidence="1" id="KW-0548">Nucleotidyltransferase</keyword>
<evidence type="ECO:0000313" key="1">
    <source>
        <dbReference type="EMBL" id="WAJ28908.1"/>
    </source>
</evidence>
<proteinExistence type="predicted"/>
<name>A0ACD4NQ98_9HYPH</name>
<organism evidence="1 2">
    <name type="scientific">Antarcticirhabdus aurantiaca</name>
    <dbReference type="NCBI Taxonomy" id="2606717"/>
    <lineage>
        <taxon>Bacteria</taxon>
        <taxon>Pseudomonadati</taxon>
        <taxon>Pseudomonadota</taxon>
        <taxon>Alphaproteobacteria</taxon>
        <taxon>Hyphomicrobiales</taxon>
        <taxon>Aurantimonadaceae</taxon>
        <taxon>Antarcticirhabdus</taxon>
    </lineage>
</organism>
<dbReference type="Proteomes" id="UP001163223">
    <property type="component" value="Chromosome"/>
</dbReference>
<evidence type="ECO:0000313" key="2">
    <source>
        <dbReference type="Proteomes" id="UP001163223"/>
    </source>
</evidence>